<protein>
    <submittedName>
        <fullName evidence="2">Uncharacterized protein</fullName>
    </submittedName>
</protein>
<feature type="compositionally biased region" description="Polar residues" evidence="1">
    <location>
        <begin position="68"/>
        <end position="79"/>
    </location>
</feature>
<feature type="compositionally biased region" description="Polar residues" evidence="1">
    <location>
        <begin position="140"/>
        <end position="150"/>
    </location>
</feature>
<name>A0A6A5U254_9PLEO</name>
<dbReference type="Proteomes" id="UP000800035">
    <property type="component" value="Unassembled WGS sequence"/>
</dbReference>
<gene>
    <name evidence="2" type="ORF">CC80DRAFT_29756</name>
</gene>
<evidence type="ECO:0000313" key="2">
    <source>
        <dbReference type="EMBL" id="KAF1958370.1"/>
    </source>
</evidence>
<proteinExistence type="predicted"/>
<keyword evidence="3" id="KW-1185">Reference proteome</keyword>
<accession>A0A6A5U254</accession>
<reference evidence="2" key="1">
    <citation type="journal article" date="2020" name="Stud. Mycol.">
        <title>101 Dothideomycetes genomes: a test case for predicting lifestyles and emergence of pathogens.</title>
        <authorList>
            <person name="Haridas S."/>
            <person name="Albert R."/>
            <person name="Binder M."/>
            <person name="Bloem J."/>
            <person name="Labutti K."/>
            <person name="Salamov A."/>
            <person name="Andreopoulos B."/>
            <person name="Baker S."/>
            <person name="Barry K."/>
            <person name="Bills G."/>
            <person name="Bluhm B."/>
            <person name="Cannon C."/>
            <person name="Castanera R."/>
            <person name="Culley D."/>
            <person name="Daum C."/>
            <person name="Ezra D."/>
            <person name="Gonzalez J."/>
            <person name="Henrissat B."/>
            <person name="Kuo A."/>
            <person name="Liang C."/>
            <person name="Lipzen A."/>
            <person name="Lutzoni F."/>
            <person name="Magnuson J."/>
            <person name="Mondo S."/>
            <person name="Nolan M."/>
            <person name="Ohm R."/>
            <person name="Pangilinan J."/>
            <person name="Park H.-J."/>
            <person name="Ramirez L."/>
            <person name="Alfaro M."/>
            <person name="Sun H."/>
            <person name="Tritt A."/>
            <person name="Yoshinaga Y."/>
            <person name="Zwiers L.-H."/>
            <person name="Turgeon B."/>
            <person name="Goodwin S."/>
            <person name="Spatafora J."/>
            <person name="Crous P."/>
            <person name="Grigoriev I."/>
        </authorList>
    </citation>
    <scope>NUCLEOTIDE SEQUENCE</scope>
    <source>
        <strain evidence="2">CBS 675.92</strain>
    </source>
</reference>
<feature type="compositionally biased region" description="Basic and acidic residues" evidence="1">
    <location>
        <begin position="151"/>
        <end position="160"/>
    </location>
</feature>
<feature type="region of interest" description="Disordered" evidence="1">
    <location>
        <begin position="25"/>
        <end position="191"/>
    </location>
</feature>
<organism evidence="2 3">
    <name type="scientific">Byssothecium circinans</name>
    <dbReference type="NCBI Taxonomy" id="147558"/>
    <lineage>
        <taxon>Eukaryota</taxon>
        <taxon>Fungi</taxon>
        <taxon>Dikarya</taxon>
        <taxon>Ascomycota</taxon>
        <taxon>Pezizomycotina</taxon>
        <taxon>Dothideomycetes</taxon>
        <taxon>Pleosporomycetidae</taxon>
        <taxon>Pleosporales</taxon>
        <taxon>Massarineae</taxon>
        <taxon>Massarinaceae</taxon>
        <taxon>Byssothecium</taxon>
    </lineage>
</organism>
<dbReference type="EMBL" id="ML976987">
    <property type="protein sequence ID" value="KAF1958370.1"/>
    <property type="molecule type" value="Genomic_DNA"/>
</dbReference>
<evidence type="ECO:0000313" key="3">
    <source>
        <dbReference type="Proteomes" id="UP000800035"/>
    </source>
</evidence>
<sequence length="191" mass="21272">MSNSRPTSALEQQRYMLDDLTQNCQRMSASLPPDDWDLELPPLRLERKPSGILVPSAPATPTIELTRPHSSADANTSRPRNAGEEERGLLTYSSQGKQSGDADERVVLNSSGGRGQSQSSGEKWWRRICCYPCRRRDGDASNQATASSKSTAERIKDTIKHISPLGKNSNGEHNAWWRRKERQVSGDEPLL</sequence>
<evidence type="ECO:0000256" key="1">
    <source>
        <dbReference type="SAM" id="MobiDB-lite"/>
    </source>
</evidence>
<dbReference type="AlphaFoldDB" id="A0A6A5U254"/>